<evidence type="ECO:0000256" key="6">
    <source>
        <dbReference type="ARBA" id="ARBA00023136"/>
    </source>
</evidence>
<evidence type="ECO:0000259" key="9">
    <source>
        <dbReference type="Pfam" id="PF06750"/>
    </source>
</evidence>
<dbReference type="AlphaFoldDB" id="A0A387AQS2"/>
<reference evidence="10 11" key="1">
    <citation type="submission" date="2018-09" db="EMBL/GenBank/DDBJ databases">
        <title>Genome sequencing of strain BHWM-4.</title>
        <authorList>
            <person name="Heo J."/>
            <person name="Kim S.-J."/>
            <person name="Kwon S.-W."/>
        </authorList>
    </citation>
    <scope>NUCLEOTIDE SEQUENCE [LARGE SCALE GENOMIC DNA]</scope>
    <source>
        <strain evidence="10 11">BHWM-4</strain>
    </source>
</reference>
<evidence type="ECO:0000256" key="1">
    <source>
        <dbReference type="ARBA" id="ARBA00004651"/>
    </source>
</evidence>
<organism evidence="10 11">
    <name type="scientific">Apilactobacillus bombintestini</name>
    <dbReference type="NCBI Taxonomy" id="2419772"/>
    <lineage>
        <taxon>Bacteria</taxon>
        <taxon>Bacillati</taxon>
        <taxon>Bacillota</taxon>
        <taxon>Bacilli</taxon>
        <taxon>Lactobacillales</taxon>
        <taxon>Lactobacillaceae</taxon>
        <taxon>Apilactobacillus</taxon>
    </lineage>
</organism>
<feature type="transmembrane region" description="Helical" evidence="7">
    <location>
        <begin position="196"/>
        <end position="226"/>
    </location>
</feature>
<proteinExistence type="inferred from homology"/>
<dbReference type="GO" id="GO:0006465">
    <property type="term" value="P:signal peptide processing"/>
    <property type="evidence" value="ECO:0007669"/>
    <property type="project" value="TreeGrafter"/>
</dbReference>
<dbReference type="InterPro" id="IPR050882">
    <property type="entry name" value="Prepilin_peptidase/N-MTase"/>
</dbReference>
<evidence type="ECO:0000256" key="4">
    <source>
        <dbReference type="ARBA" id="ARBA00022692"/>
    </source>
</evidence>
<dbReference type="RefSeq" id="WP_120784107.1">
    <property type="nucleotide sequence ID" value="NZ_CP032626.1"/>
</dbReference>
<feature type="transmembrane region" description="Helical" evidence="7">
    <location>
        <begin position="30"/>
        <end position="51"/>
    </location>
</feature>
<dbReference type="Pfam" id="PF01478">
    <property type="entry name" value="Peptidase_A24"/>
    <property type="match status" value="1"/>
</dbReference>
<comment type="subcellular location">
    <subcellularLocation>
        <location evidence="1">Cell membrane</location>
        <topology evidence="1">Multi-pass membrane protein</topology>
    </subcellularLocation>
</comment>
<keyword evidence="3" id="KW-1003">Cell membrane</keyword>
<evidence type="ECO:0000256" key="5">
    <source>
        <dbReference type="ARBA" id="ARBA00022989"/>
    </source>
</evidence>
<keyword evidence="5 7" id="KW-1133">Transmembrane helix</keyword>
<dbReference type="PANTHER" id="PTHR30487">
    <property type="entry name" value="TYPE 4 PREPILIN-LIKE PROTEINS LEADER PEPTIDE-PROCESSING ENZYME"/>
    <property type="match status" value="1"/>
</dbReference>
<feature type="domain" description="Prepilin type IV endopeptidase peptidase" evidence="8">
    <location>
        <begin position="128"/>
        <end position="223"/>
    </location>
</feature>
<dbReference type="Proteomes" id="UP000272003">
    <property type="component" value="Chromosome"/>
</dbReference>
<keyword evidence="11" id="KW-1185">Reference proteome</keyword>
<dbReference type="KEGG" id="abom:D7I45_01950"/>
<protein>
    <submittedName>
        <fullName evidence="10">Prepilin peptidase</fullName>
    </submittedName>
</protein>
<evidence type="ECO:0000313" key="11">
    <source>
        <dbReference type="Proteomes" id="UP000272003"/>
    </source>
</evidence>
<keyword evidence="4 7" id="KW-0812">Transmembrane</keyword>
<feature type="domain" description="Prepilin peptidase A24 N-terminal" evidence="9">
    <location>
        <begin position="38"/>
        <end position="118"/>
    </location>
</feature>
<evidence type="ECO:0000256" key="2">
    <source>
        <dbReference type="ARBA" id="ARBA00005801"/>
    </source>
</evidence>
<accession>A0A387AQS2</accession>
<gene>
    <name evidence="10" type="ORF">D7I45_01950</name>
</gene>
<evidence type="ECO:0000259" key="8">
    <source>
        <dbReference type="Pfam" id="PF01478"/>
    </source>
</evidence>
<keyword evidence="6 7" id="KW-0472">Membrane</keyword>
<name>A0A387AQS2_9LACO</name>
<dbReference type="EMBL" id="CP032626">
    <property type="protein sequence ID" value="AYF92333.1"/>
    <property type="molecule type" value="Genomic_DNA"/>
</dbReference>
<dbReference type="GO" id="GO:0005886">
    <property type="term" value="C:plasma membrane"/>
    <property type="evidence" value="ECO:0007669"/>
    <property type="project" value="UniProtKB-SubCell"/>
</dbReference>
<dbReference type="GO" id="GO:0004190">
    <property type="term" value="F:aspartic-type endopeptidase activity"/>
    <property type="evidence" value="ECO:0007669"/>
    <property type="project" value="InterPro"/>
</dbReference>
<evidence type="ECO:0000313" key="10">
    <source>
        <dbReference type="EMBL" id="AYF92333.1"/>
    </source>
</evidence>
<dbReference type="Pfam" id="PF06750">
    <property type="entry name" value="A24_N_bact"/>
    <property type="match status" value="1"/>
</dbReference>
<feature type="transmembrane region" description="Helical" evidence="7">
    <location>
        <begin position="232"/>
        <end position="249"/>
    </location>
</feature>
<sequence length="251" mass="29121">MNKHLIIVSRQFLRVNVFSSDFFVFISRRFFMLVYFFIIGSILGSFAAALFSRNSNGESILSARSHCDYCKKIILFRDLIPIFSYLFLTGKCRYCKRNIGPFTFICELGFALIWLTSYSLFHSVILNIILSIMIYLSIEDISNKSVHFPYILCLFIFSLIYNFNPLMDFIYILFYLLISLINHHKEMLGSGDIDFILILMIINNVIDTLKIVLIGSCVCLICLVLTNKLRARVPFIPFLLLGYLIIICIKK</sequence>
<dbReference type="PANTHER" id="PTHR30487:SF0">
    <property type="entry name" value="PREPILIN LEADER PEPTIDASE_N-METHYLTRANSFERASE-RELATED"/>
    <property type="match status" value="1"/>
</dbReference>
<comment type="similarity">
    <text evidence="2">Belongs to the peptidase A24 family.</text>
</comment>
<dbReference type="OrthoDB" id="9789291at2"/>
<evidence type="ECO:0000256" key="3">
    <source>
        <dbReference type="ARBA" id="ARBA00022475"/>
    </source>
</evidence>
<feature type="transmembrane region" description="Helical" evidence="7">
    <location>
        <begin position="121"/>
        <end position="138"/>
    </location>
</feature>
<dbReference type="InterPro" id="IPR000045">
    <property type="entry name" value="Prepilin_IV_endopep_pep"/>
</dbReference>
<evidence type="ECO:0000256" key="7">
    <source>
        <dbReference type="SAM" id="Phobius"/>
    </source>
</evidence>
<dbReference type="InterPro" id="IPR010627">
    <property type="entry name" value="Prepilin_pept_A24_N"/>
</dbReference>